<keyword evidence="3" id="KW-0949">S-adenosyl-L-methionine</keyword>
<organism evidence="4 5">
    <name type="scientific">Sporosarcina ureae</name>
    <dbReference type="NCBI Taxonomy" id="1571"/>
    <lineage>
        <taxon>Bacteria</taxon>
        <taxon>Bacillati</taxon>
        <taxon>Bacillota</taxon>
        <taxon>Bacilli</taxon>
        <taxon>Bacillales</taxon>
        <taxon>Caryophanaceae</taxon>
        <taxon>Sporosarcina</taxon>
    </lineage>
</organism>
<evidence type="ECO:0000313" key="5">
    <source>
        <dbReference type="Proteomes" id="UP000192486"/>
    </source>
</evidence>
<dbReference type="RefSeq" id="WP_029053872.1">
    <property type="nucleotide sequence ID" value="NZ_CP015108.1"/>
</dbReference>
<dbReference type="InterPro" id="IPR050362">
    <property type="entry name" value="Cation-dep_OMT"/>
</dbReference>
<dbReference type="InterPro" id="IPR029063">
    <property type="entry name" value="SAM-dependent_MTases_sf"/>
</dbReference>
<dbReference type="GO" id="GO:0032259">
    <property type="term" value="P:methylation"/>
    <property type="evidence" value="ECO:0007669"/>
    <property type="project" value="UniProtKB-KW"/>
</dbReference>
<reference evidence="4 5" key="1">
    <citation type="submission" date="2016-04" db="EMBL/GenBank/DDBJ databases">
        <title>Comparative Genomics and Epigenetics of Sporosarcina ureae.</title>
        <authorList>
            <person name="Oliver A.S."/>
            <person name="Cooper K.K."/>
        </authorList>
    </citation>
    <scope>NUCLEOTIDE SEQUENCE [LARGE SCALE GENOMIC DNA]</scope>
    <source>
        <strain evidence="4 5">S204</strain>
    </source>
</reference>
<dbReference type="PROSITE" id="PS51682">
    <property type="entry name" value="SAM_OMT_I"/>
    <property type="match status" value="1"/>
</dbReference>
<proteinExistence type="predicted"/>
<evidence type="ECO:0000313" key="4">
    <source>
        <dbReference type="EMBL" id="ARF12927.1"/>
    </source>
</evidence>
<protein>
    <submittedName>
        <fullName evidence="4">Methyltransferase</fullName>
    </submittedName>
</protein>
<dbReference type="Pfam" id="PF01596">
    <property type="entry name" value="Methyltransf_3"/>
    <property type="match status" value="1"/>
</dbReference>
<keyword evidence="1 4" id="KW-0489">Methyltransferase</keyword>
<evidence type="ECO:0000256" key="2">
    <source>
        <dbReference type="ARBA" id="ARBA00022679"/>
    </source>
</evidence>
<name>A0ABM6JSG8_SPOUR</name>
<dbReference type="InterPro" id="IPR002935">
    <property type="entry name" value="SAM_O-MeTrfase"/>
</dbReference>
<keyword evidence="2" id="KW-0808">Transferase</keyword>
<dbReference type="Gene3D" id="3.40.50.150">
    <property type="entry name" value="Vaccinia Virus protein VP39"/>
    <property type="match status" value="1"/>
</dbReference>
<dbReference type="PANTHER" id="PTHR10509:SF14">
    <property type="entry name" value="CAFFEOYL-COA O-METHYLTRANSFERASE 3-RELATED"/>
    <property type="match status" value="1"/>
</dbReference>
<dbReference type="GO" id="GO:0008168">
    <property type="term" value="F:methyltransferase activity"/>
    <property type="evidence" value="ECO:0007669"/>
    <property type="project" value="UniProtKB-KW"/>
</dbReference>
<gene>
    <name evidence="4" type="ORF">SporoS204_01290</name>
</gene>
<sequence>MKVINQYIDQTFVSTDQVLEDVLLSIQENGMRSISVSPASGKTLTMLVSLTGAKNVLEIGALGGYSGICLARGFNEEGHLTSLELEESFATLAKSNLTKAGFGEQVTYKTGLAVDSLKALKAEGKTFDFFFIDADKENYQNYLDGCLELAEPNAVIVADNVLAGGSVANPSFLDKQYTENMRKFNEYTAQHPRLTSVLLPIGDGLTISQVQPVRS</sequence>
<accession>A0ABM6JSG8</accession>
<dbReference type="SUPFAM" id="SSF53335">
    <property type="entry name" value="S-adenosyl-L-methionine-dependent methyltransferases"/>
    <property type="match status" value="1"/>
</dbReference>
<dbReference type="EMBL" id="CP015108">
    <property type="protein sequence ID" value="ARF12927.1"/>
    <property type="molecule type" value="Genomic_DNA"/>
</dbReference>
<evidence type="ECO:0000256" key="1">
    <source>
        <dbReference type="ARBA" id="ARBA00022603"/>
    </source>
</evidence>
<dbReference type="Proteomes" id="UP000192486">
    <property type="component" value="Chromosome"/>
</dbReference>
<evidence type="ECO:0000256" key="3">
    <source>
        <dbReference type="ARBA" id="ARBA00022691"/>
    </source>
</evidence>
<dbReference type="PANTHER" id="PTHR10509">
    <property type="entry name" value="O-METHYLTRANSFERASE-RELATED"/>
    <property type="match status" value="1"/>
</dbReference>
<keyword evidence="5" id="KW-1185">Reference proteome</keyword>